<proteinExistence type="predicted"/>
<sequence>MRCAVIFVSSSITAIFWVGGARMTRTSGGMSEIGIRITLSHSTGRWIWIDLSSCKAYTVVAVAGQWWVRKKYNLCLPLPTLV</sequence>
<name>A0ABD1MSD9_9FABA</name>
<keyword evidence="1" id="KW-0732">Signal</keyword>
<dbReference type="Proteomes" id="UP001603857">
    <property type="component" value="Unassembled WGS sequence"/>
</dbReference>
<reference evidence="2 3" key="1">
    <citation type="submission" date="2024-08" db="EMBL/GenBank/DDBJ databases">
        <title>Insights into the chromosomal genome structure of Flemingia macrophylla.</title>
        <authorList>
            <person name="Ding Y."/>
            <person name="Zhao Y."/>
            <person name="Bi W."/>
            <person name="Wu M."/>
            <person name="Zhao G."/>
            <person name="Gong Y."/>
            <person name="Li W."/>
            <person name="Zhang P."/>
        </authorList>
    </citation>
    <scope>NUCLEOTIDE SEQUENCE [LARGE SCALE GENOMIC DNA]</scope>
    <source>
        <strain evidence="2">DYQJB</strain>
        <tissue evidence="2">Leaf</tissue>
    </source>
</reference>
<evidence type="ECO:0000313" key="2">
    <source>
        <dbReference type="EMBL" id="KAL2338566.1"/>
    </source>
</evidence>
<feature type="signal peptide" evidence="1">
    <location>
        <begin position="1"/>
        <end position="23"/>
    </location>
</feature>
<evidence type="ECO:0000313" key="3">
    <source>
        <dbReference type="Proteomes" id="UP001603857"/>
    </source>
</evidence>
<gene>
    <name evidence="2" type="ORF">Fmac_013012</name>
</gene>
<organism evidence="2 3">
    <name type="scientific">Flemingia macrophylla</name>
    <dbReference type="NCBI Taxonomy" id="520843"/>
    <lineage>
        <taxon>Eukaryota</taxon>
        <taxon>Viridiplantae</taxon>
        <taxon>Streptophyta</taxon>
        <taxon>Embryophyta</taxon>
        <taxon>Tracheophyta</taxon>
        <taxon>Spermatophyta</taxon>
        <taxon>Magnoliopsida</taxon>
        <taxon>eudicotyledons</taxon>
        <taxon>Gunneridae</taxon>
        <taxon>Pentapetalae</taxon>
        <taxon>rosids</taxon>
        <taxon>fabids</taxon>
        <taxon>Fabales</taxon>
        <taxon>Fabaceae</taxon>
        <taxon>Papilionoideae</taxon>
        <taxon>50 kb inversion clade</taxon>
        <taxon>NPAAA clade</taxon>
        <taxon>indigoferoid/millettioid clade</taxon>
        <taxon>Phaseoleae</taxon>
        <taxon>Flemingia</taxon>
    </lineage>
</organism>
<dbReference type="EMBL" id="JBGMDY010000004">
    <property type="protein sequence ID" value="KAL2338566.1"/>
    <property type="molecule type" value="Genomic_DNA"/>
</dbReference>
<protein>
    <recommendedName>
        <fullName evidence="4">Secreted protein</fullName>
    </recommendedName>
</protein>
<accession>A0ABD1MSD9</accession>
<keyword evidence="3" id="KW-1185">Reference proteome</keyword>
<evidence type="ECO:0008006" key="4">
    <source>
        <dbReference type="Google" id="ProtNLM"/>
    </source>
</evidence>
<feature type="chain" id="PRO_5044871666" description="Secreted protein" evidence="1">
    <location>
        <begin position="24"/>
        <end position="82"/>
    </location>
</feature>
<evidence type="ECO:0000256" key="1">
    <source>
        <dbReference type="SAM" id="SignalP"/>
    </source>
</evidence>
<dbReference type="AlphaFoldDB" id="A0ABD1MSD9"/>
<comment type="caution">
    <text evidence="2">The sequence shown here is derived from an EMBL/GenBank/DDBJ whole genome shotgun (WGS) entry which is preliminary data.</text>
</comment>